<proteinExistence type="predicted"/>
<dbReference type="EMBL" id="FMDM01000005">
    <property type="protein sequence ID" value="SCG54403.1"/>
    <property type="molecule type" value="Genomic_DNA"/>
</dbReference>
<dbReference type="STRING" id="745366.GA0070213_10569"/>
<dbReference type="InterPro" id="IPR023158">
    <property type="entry name" value="YerB-like_sf"/>
</dbReference>
<feature type="chain" id="PRO_5008718437" description="DUF3048 domain-containing protein" evidence="2">
    <location>
        <begin position="24"/>
        <end position="335"/>
    </location>
</feature>
<dbReference type="OrthoDB" id="9779102at2"/>
<feature type="signal peptide" evidence="2">
    <location>
        <begin position="1"/>
        <end position="23"/>
    </location>
</feature>
<dbReference type="AlphaFoldDB" id="A0A1C5I856"/>
<evidence type="ECO:0000256" key="2">
    <source>
        <dbReference type="SAM" id="SignalP"/>
    </source>
</evidence>
<evidence type="ECO:0000313" key="6">
    <source>
        <dbReference type="Proteomes" id="UP000199360"/>
    </source>
</evidence>
<gene>
    <name evidence="5" type="ORF">GA0070213_10569</name>
</gene>
<feature type="compositionally biased region" description="Low complexity" evidence="1">
    <location>
        <begin position="42"/>
        <end position="51"/>
    </location>
</feature>
<evidence type="ECO:0000256" key="1">
    <source>
        <dbReference type="SAM" id="MobiDB-lite"/>
    </source>
</evidence>
<evidence type="ECO:0008006" key="7">
    <source>
        <dbReference type="Google" id="ProtNLM"/>
    </source>
</evidence>
<dbReference type="SUPFAM" id="SSF159774">
    <property type="entry name" value="YerB-like"/>
    <property type="match status" value="1"/>
</dbReference>
<evidence type="ECO:0000259" key="4">
    <source>
        <dbReference type="Pfam" id="PF17479"/>
    </source>
</evidence>
<dbReference type="InterPro" id="IPR021416">
    <property type="entry name" value="DUF3048_N"/>
</dbReference>
<keyword evidence="2" id="KW-0732">Signal</keyword>
<sequence>MSRRQILRATVVGPLMVACLVTACQPEPKRGGVQVVEPGTAPATTAASAAPSQPPAPLTGVPAGTPAVTTRPALAVPLRVTPSTTPTGLDAADVVYAEFAESDSLHLTAVFHSREAAKVGPVTEIRPVDIRSVAVLRPFVGYAGGPTGFLAQFKDSKLGGVTPDDDDKAFSGDHTSTAALWRAAPKAAPPPTPVLDYATTPGDALAGRDLAPARQLTVSVPGGPPMVWRYDAAKRVWTTRVGKATVAATSVVVLTTEYRTIDVRKPSFRSLPSAKVFGQGAAVAVSGPSGAKGTWRKPGQDLVCNVVDADGGLMHPQPGNAWVVYVSSTAKVTLG</sequence>
<dbReference type="RefSeq" id="WP_091061646.1">
    <property type="nucleotide sequence ID" value="NZ_FMDM01000005.1"/>
</dbReference>
<organism evidence="5 6">
    <name type="scientific">Micromonospora humi</name>
    <dbReference type="NCBI Taxonomy" id="745366"/>
    <lineage>
        <taxon>Bacteria</taxon>
        <taxon>Bacillati</taxon>
        <taxon>Actinomycetota</taxon>
        <taxon>Actinomycetes</taxon>
        <taxon>Micromonosporales</taxon>
        <taxon>Micromonosporaceae</taxon>
        <taxon>Micromonospora</taxon>
    </lineage>
</organism>
<evidence type="ECO:0000259" key="3">
    <source>
        <dbReference type="Pfam" id="PF11258"/>
    </source>
</evidence>
<feature type="domain" description="DUF3048" evidence="4">
    <location>
        <begin position="228"/>
        <end position="323"/>
    </location>
</feature>
<keyword evidence="6" id="KW-1185">Reference proteome</keyword>
<reference evidence="6" key="1">
    <citation type="submission" date="2016-06" db="EMBL/GenBank/DDBJ databases">
        <authorList>
            <person name="Varghese N."/>
            <person name="Submissions Spin"/>
        </authorList>
    </citation>
    <scope>NUCLEOTIDE SEQUENCE [LARGE SCALE GENOMIC DNA]</scope>
    <source>
        <strain evidence="6">DSM 45647</strain>
    </source>
</reference>
<evidence type="ECO:0000313" key="5">
    <source>
        <dbReference type="EMBL" id="SCG54403.1"/>
    </source>
</evidence>
<dbReference type="Pfam" id="PF11258">
    <property type="entry name" value="DUF3048"/>
    <property type="match status" value="1"/>
</dbReference>
<protein>
    <recommendedName>
        <fullName evidence="7">DUF3048 domain-containing protein</fullName>
    </recommendedName>
</protein>
<dbReference type="PROSITE" id="PS51257">
    <property type="entry name" value="PROKAR_LIPOPROTEIN"/>
    <property type="match status" value="1"/>
</dbReference>
<dbReference type="InterPro" id="IPR035328">
    <property type="entry name" value="DUF3048_C"/>
</dbReference>
<feature type="region of interest" description="Disordered" evidence="1">
    <location>
        <begin position="42"/>
        <end position="66"/>
    </location>
</feature>
<dbReference type="Pfam" id="PF17479">
    <property type="entry name" value="DUF3048_C"/>
    <property type="match status" value="1"/>
</dbReference>
<feature type="domain" description="DUF3048" evidence="3">
    <location>
        <begin position="58"/>
        <end position="189"/>
    </location>
</feature>
<accession>A0A1C5I856</accession>
<name>A0A1C5I856_9ACTN</name>
<dbReference type="Gene3D" id="3.50.90.10">
    <property type="entry name" value="YerB-like"/>
    <property type="match status" value="1"/>
</dbReference>
<dbReference type="Proteomes" id="UP000199360">
    <property type="component" value="Unassembled WGS sequence"/>
</dbReference>